<name>A0A1F5GPQ8_9BACT</name>
<dbReference type="AlphaFoldDB" id="A0A1F5GPQ8"/>
<accession>A0A1F5GPQ8</accession>
<comment type="caution">
    <text evidence="1">The sequence shown here is derived from an EMBL/GenBank/DDBJ whole genome shotgun (WGS) entry which is preliminary data.</text>
</comment>
<dbReference type="EMBL" id="MFBN01000057">
    <property type="protein sequence ID" value="OGD93870.1"/>
    <property type="molecule type" value="Genomic_DNA"/>
</dbReference>
<dbReference type="SUPFAM" id="SSF69593">
    <property type="entry name" value="Glycerol-3-phosphate (1)-acyltransferase"/>
    <property type="match status" value="1"/>
</dbReference>
<proteinExistence type="predicted"/>
<dbReference type="Proteomes" id="UP000178336">
    <property type="component" value="Unassembled WGS sequence"/>
</dbReference>
<sequence length="182" mass="20899">MVNHPRQNEINRSALRTARNLDNGTLIVLTPEATRIKSGKMEKARKETASFWHSNNQIHLFPIAVEGTEKQWPSGTLGTLKYWTGIGPIFSKARFIFGEPIRVDKLKSLVVACNDGDRHNNKQFEVDLAMRQIAILHHTYGNPFYAKGSYYDSFMENLSKLSWLFLKPEKINKNQHVSKAER</sequence>
<reference evidence="1 2" key="1">
    <citation type="journal article" date="2016" name="Nat. Commun.">
        <title>Thousands of microbial genomes shed light on interconnected biogeochemical processes in an aquifer system.</title>
        <authorList>
            <person name="Anantharaman K."/>
            <person name="Brown C.T."/>
            <person name="Hug L.A."/>
            <person name="Sharon I."/>
            <person name="Castelle C.J."/>
            <person name="Probst A.J."/>
            <person name="Thomas B.C."/>
            <person name="Singh A."/>
            <person name="Wilkins M.J."/>
            <person name="Karaoz U."/>
            <person name="Brodie E.L."/>
            <person name="Williams K.H."/>
            <person name="Hubbard S.S."/>
            <person name="Banfield J.F."/>
        </authorList>
    </citation>
    <scope>NUCLEOTIDE SEQUENCE [LARGE SCALE GENOMIC DNA]</scope>
</reference>
<organism evidence="1 2">
    <name type="scientific">Candidatus Curtissbacteria bacterium RIFCSPLOWO2_01_FULL_37_9</name>
    <dbReference type="NCBI Taxonomy" id="1797724"/>
    <lineage>
        <taxon>Bacteria</taxon>
        <taxon>Candidatus Curtissiibacteriota</taxon>
    </lineage>
</organism>
<evidence type="ECO:0000313" key="1">
    <source>
        <dbReference type="EMBL" id="OGD93870.1"/>
    </source>
</evidence>
<protein>
    <recommendedName>
        <fullName evidence="3">Phospholipid/glycerol acyltransferase domain-containing protein</fullName>
    </recommendedName>
</protein>
<gene>
    <name evidence="1" type="ORF">A3A48_01405</name>
</gene>
<evidence type="ECO:0000313" key="2">
    <source>
        <dbReference type="Proteomes" id="UP000178336"/>
    </source>
</evidence>
<dbReference type="STRING" id="1797724.A3A48_01405"/>
<evidence type="ECO:0008006" key="3">
    <source>
        <dbReference type="Google" id="ProtNLM"/>
    </source>
</evidence>